<dbReference type="InterPro" id="IPR027640">
    <property type="entry name" value="Kinesin-like_fam"/>
</dbReference>
<organism evidence="8 9">
    <name type="scientific">Riccia sorocarpa</name>
    <dbReference type="NCBI Taxonomy" id="122646"/>
    <lineage>
        <taxon>Eukaryota</taxon>
        <taxon>Viridiplantae</taxon>
        <taxon>Streptophyta</taxon>
        <taxon>Embryophyta</taxon>
        <taxon>Marchantiophyta</taxon>
        <taxon>Marchantiopsida</taxon>
        <taxon>Marchantiidae</taxon>
        <taxon>Marchantiales</taxon>
        <taxon>Ricciaceae</taxon>
        <taxon>Riccia</taxon>
    </lineage>
</organism>
<keyword evidence="5" id="KW-0493">Microtubule</keyword>
<sequence length="695" mass="76741">MQLENNKHVLPVLWEEQFGGTGSGPSTRAFGTLQFVTASSAKSAYGWCFFLPLIFICRPSARREMAAAFTEEPTFIPKEKESNIKVYVRIRPLSKEELLAGDKSTVTVLRDGKTAQVVEEGAGYKLTTRTFKFDGCLGPTADQDQVMERLRVSKMLDSVLEGYSSTIMACGQTGSGKTYTMSGRDEGVHKRNSLGKMEPKEDGLIARSVAYLFDAMDNCNSKSDQEKLYTMRASYYEVYNEQVNDLLRLDAPPREVKWSSTDSFYVDNLLLVDCETVDDVFAVLDEGSKNRKVGSHEMNKDSSRSHCIMTLHVDSNLFIGEGGAPITRYGRMSFVDLAGSERLKKSKSSGDMLRETGNINRSLFTLGKVISALSEGKRGDGMVPYRESLLTKLLMESLGGNSLALMIACVSPASSALDETLSTLHYGTCAKNIVNAPSVNMDARDKLVLELEMEIARLKKENAHLRSKLGITNEEMPPASSLPPPRCASTKRSKSPRKTANELKTPGSTKPDSSLETQLKGLEKLFAKDGNFYQDSSYQSVSLPRTHRSVVEGFERQTNRSVPSLDTSGAFSDSTWSNSISADRGVRGERANCYSEETSINTTRISLNSNTNGLLGMYRGIGGSKSKGTQHLSRKNRISVDHLSSRTRKVPSTTCKYGTRDEDDFQGSITVNENAFHRLLSLSTPAGDREDDFYR</sequence>
<dbReference type="PANTHER" id="PTHR47969:SF29">
    <property type="entry name" value="KINESIN-LIKE PROTEIN"/>
    <property type="match status" value="1"/>
</dbReference>
<dbReference type="FunFam" id="3.40.850.10:FF:000080">
    <property type="entry name" value="Kinesin-like protein"/>
    <property type="match status" value="1"/>
</dbReference>
<evidence type="ECO:0000259" key="7">
    <source>
        <dbReference type="PROSITE" id="PS50067"/>
    </source>
</evidence>
<dbReference type="PANTHER" id="PTHR47969">
    <property type="entry name" value="CHROMOSOME-ASSOCIATED KINESIN KIF4A-RELATED"/>
    <property type="match status" value="1"/>
</dbReference>
<name>A0ABD3GHQ8_9MARC</name>
<reference evidence="8 9" key="1">
    <citation type="submission" date="2024-09" db="EMBL/GenBank/DDBJ databases">
        <title>Chromosome-scale assembly of Riccia sorocarpa.</title>
        <authorList>
            <person name="Paukszto L."/>
        </authorList>
    </citation>
    <scope>NUCLEOTIDE SEQUENCE [LARGE SCALE GENOMIC DNA]</scope>
    <source>
        <strain evidence="8">LP-2024</strain>
        <tissue evidence="8">Aerial parts of the thallus</tissue>
    </source>
</reference>
<accession>A0ABD3GHQ8</accession>
<dbReference type="Gene3D" id="3.40.850.10">
    <property type="entry name" value="Kinesin motor domain"/>
    <property type="match status" value="1"/>
</dbReference>
<evidence type="ECO:0000256" key="5">
    <source>
        <dbReference type="RuleBase" id="RU000394"/>
    </source>
</evidence>
<dbReference type="GO" id="GO:0005874">
    <property type="term" value="C:microtubule"/>
    <property type="evidence" value="ECO:0007669"/>
    <property type="project" value="UniProtKB-KW"/>
</dbReference>
<protein>
    <recommendedName>
        <fullName evidence="5">Kinesin-like protein</fullName>
    </recommendedName>
</protein>
<dbReference type="PROSITE" id="PS00411">
    <property type="entry name" value="KINESIN_MOTOR_1"/>
    <property type="match status" value="1"/>
</dbReference>
<dbReference type="InterPro" id="IPR036961">
    <property type="entry name" value="Kinesin_motor_dom_sf"/>
</dbReference>
<dbReference type="EMBL" id="JBJQOH010000007">
    <property type="protein sequence ID" value="KAL3678718.1"/>
    <property type="molecule type" value="Genomic_DNA"/>
</dbReference>
<feature type="region of interest" description="Disordered" evidence="6">
    <location>
        <begin position="560"/>
        <end position="580"/>
    </location>
</feature>
<keyword evidence="3 4" id="KW-0505">Motor protein</keyword>
<dbReference type="InterPro" id="IPR001752">
    <property type="entry name" value="Kinesin_motor_dom"/>
</dbReference>
<dbReference type="GO" id="GO:0003774">
    <property type="term" value="F:cytoskeletal motor activity"/>
    <property type="evidence" value="ECO:0007669"/>
    <property type="project" value="UniProtKB-UniRule"/>
</dbReference>
<keyword evidence="1 4" id="KW-0547">Nucleotide-binding</keyword>
<dbReference type="PRINTS" id="PR00380">
    <property type="entry name" value="KINESINHEAVY"/>
</dbReference>
<feature type="compositionally biased region" description="Polar residues" evidence="6">
    <location>
        <begin position="506"/>
        <end position="516"/>
    </location>
</feature>
<dbReference type="InterPro" id="IPR027417">
    <property type="entry name" value="P-loop_NTPase"/>
</dbReference>
<comment type="similarity">
    <text evidence="4 5">Belongs to the TRAFAC class myosin-kinesin ATPase superfamily. Kinesin family.</text>
</comment>
<evidence type="ECO:0000256" key="4">
    <source>
        <dbReference type="PROSITE-ProRule" id="PRU00283"/>
    </source>
</evidence>
<feature type="region of interest" description="Disordered" evidence="6">
    <location>
        <begin position="469"/>
        <end position="516"/>
    </location>
</feature>
<dbReference type="PROSITE" id="PS50067">
    <property type="entry name" value="KINESIN_MOTOR_2"/>
    <property type="match status" value="1"/>
</dbReference>
<evidence type="ECO:0000256" key="6">
    <source>
        <dbReference type="SAM" id="MobiDB-lite"/>
    </source>
</evidence>
<dbReference type="SMART" id="SM00129">
    <property type="entry name" value="KISc"/>
    <property type="match status" value="1"/>
</dbReference>
<keyword evidence="2 4" id="KW-0067">ATP-binding</keyword>
<feature type="domain" description="Kinesin motor" evidence="7">
    <location>
        <begin position="83"/>
        <end position="433"/>
    </location>
</feature>
<evidence type="ECO:0000256" key="3">
    <source>
        <dbReference type="ARBA" id="ARBA00023175"/>
    </source>
</evidence>
<dbReference type="CDD" id="cd00106">
    <property type="entry name" value="KISc"/>
    <property type="match status" value="1"/>
</dbReference>
<comment type="caution">
    <text evidence="8">The sequence shown here is derived from an EMBL/GenBank/DDBJ whole genome shotgun (WGS) entry which is preliminary data.</text>
</comment>
<dbReference type="SUPFAM" id="SSF52540">
    <property type="entry name" value="P-loop containing nucleoside triphosphate hydrolases"/>
    <property type="match status" value="1"/>
</dbReference>
<dbReference type="GO" id="GO:0005524">
    <property type="term" value="F:ATP binding"/>
    <property type="evidence" value="ECO:0007669"/>
    <property type="project" value="UniProtKB-UniRule"/>
</dbReference>
<dbReference type="Proteomes" id="UP001633002">
    <property type="component" value="Unassembled WGS sequence"/>
</dbReference>
<gene>
    <name evidence="8" type="ORF">R1sor_021674</name>
</gene>
<evidence type="ECO:0000313" key="9">
    <source>
        <dbReference type="Proteomes" id="UP001633002"/>
    </source>
</evidence>
<keyword evidence="9" id="KW-1185">Reference proteome</keyword>
<dbReference type="Pfam" id="PF00225">
    <property type="entry name" value="Kinesin"/>
    <property type="match status" value="1"/>
</dbReference>
<evidence type="ECO:0000256" key="2">
    <source>
        <dbReference type="ARBA" id="ARBA00022840"/>
    </source>
</evidence>
<dbReference type="AlphaFoldDB" id="A0ABD3GHQ8"/>
<evidence type="ECO:0000313" key="8">
    <source>
        <dbReference type="EMBL" id="KAL3678718.1"/>
    </source>
</evidence>
<proteinExistence type="inferred from homology"/>
<feature type="binding site" evidence="4">
    <location>
        <begin position="171"/>
        <end position="178"/>
    </location>
    <ligand>
        <name>ATP</name>
        <dbReference type="ChEBI" id="CHEBI:30616"/>
    </ligand>
</feature>
<dbReference type="InterPro" id="IPR019821">
    <property type="entry name" value="Kinesin_motor_CS"/>
</dbReference>
<evidence type="ECO:0000256" key="1">
    <source>
        <dbReference type="ARBA" id="ARBA00022741"/>
    </source>
</evidence>